<proteinExistence type="predicted"/>
<name>A0A9P6C0T4_9AGAR</name>
<comment type="caution">
    <text evidence="3">The sequence shown here is derived from an EMBL/GenBank/DDBJ whole genome shotgun (WGS) entry which is preliminary data.</text>
</comment>
<keyword evidence="4" id="KW-1185">Reference proteome</keyword>
<feature type="transmembrane region" description="Helical" evidence="1">
    <location>
        <begin position="313"/>
        <end position="334"/>
    </location>
</feature>
<protein>
    <submittedName>
        <fullName evidence="3">Uncharacterized protein</fullName>
    </submittedName>
</protein>
<dbReference type="Proteomes" id="UP000807342">
    <property type="component" value="Unassembled WGS sequence"/>
</dbReference>
<feature type="transmembrane region" description="Helical" evidence="1">
    <location>
        <begin position="221"/>
        <end position="240"/>
    </location>
</feature>
<feature type="signal peptide" evidence="2">
    <location>
        <begin position="1"/>
        <end position="29"/>
    </location>
</feature>
<keyword evidence="2" id="KW-0732">Signal</keyword>
<feature type="transmembrane region" description="Helical" evidence="1">
    <location>
        <begin position="177"/>
        <end position="201"/>
    </location>
</feature>
<sequence length="427" mass="46802">MHFSHPCLKFSLPSIPLFCALFLPALVSANRTDSGIDVLSPPSGSGSGESATNNSSHLTLTPINATIFSLCIIFGLSTALQLYPAYLNILKHTPLFSPLFLSGSNHPPPPTPAYALPSSTASLNPTFPVGPIFPLALFSATLCLFATYILRAAFWGLSFNRNASQGGHAIMNRERLITAWAVFTYLTDVFIVMSCFSFVCFRVKRLCYCTCRSPFYFVKRVFDMVLVGALFVLGTVWMGYRSFMVGAAKAQAQARGVDESWVLEMGSEELKRLVALRRAYDVLLVFAAVDVALSAMMLYQHAGKYQSVPDRKVAMHIGWIIAPLMLLYTLFPLISHEYLRTQQDRTPAGLHLGMISQILEAGVLASGDPTGSWDLGRVVVTCFTMLVIIGLLLKFGGISIVDALRGKGLEVRDEPQMYGYGCRGYKA</sequence>
<keyword evidence="1" id="KW-1133">Transmembrane helix</keyword>
<evidence type="ECO:0000256" key="1">
    <source>
        <dbReference type="SAM" id="Phobius"/>
    </source>
</evidence>
<organism evidence="3 4">
    <name type="scientific">Macrolepiota fuliginosa MF-IS2</name>
    <dbReference type="NCBI Taxonomy" id="1400762"/>
    <lineage>
        <taxon>Eukaryota</taxon>
        <taxon>Fungi</taxon>
        <taxon>Dikarya</taxon>
        <taxon>Basidiomycota</taxon>
        <taxon>Agaricomycotina</taxon>
        <taxon>Agaricomycetes</taxon>
        <taxon>Agaricomycetidae</taxon>
        <taxon>Agaricales</taxon>
        <taxon>Agaricineae</taxon>
        <taxon>Agaricaceae</taxon>
        <taxon>Macrolepiota</taxon>
    </lineage>
</organism>
<dbReference type="EMBL" id="MU151337">
    <property type="protein sequence ID" value="KAF9444940.1"/>
    <property type="molecule type" value="Genomic_DNA"/>
</dbReference>
<keyword evidence="1" id="KW-0472">Membrane</keyword>
<evidence type="ECO:0000313" key="3">
    <source>
        <dbReference type="EMBL" id="KAF9444940.1"/>
    </source>
</evidence>
<feature type="transmembrane region" description="Helical" evidence="1">
    <location>
        <begin position="132"/>
        <end position="157"/>
    </location>
</feature>
<evidence type="ECO:0000256" key="2">
    <source>
        <dbReference type="SAM" id="SignalP"/>
    </source>
</evidence>
<gene>
    <name evidence="3" type="ORF">P691DRAFT_777922</name>
</gene>
<accession>A0A9P6C0T4</accession>
<evidence type="ECO:0000313" key="4">
    <source>
        <dbReference type="Proteomes" id="UP000807342"/>
    </source>
</evidence>
<dbReference type="AlphaFoldDB" id="A0A9P6C0T4"/>
<feature type="chain" id="PRO_5040358099" evidence="2">
    <location>
        <begin position="30"/>
        <end position="427"/>
    </location>
</feature>
<reference evidence="3" key="1">
    <citation type="submission" date="2020-11" db="EMBL/GenBank/DDBJ databases">
        <authorList>
            <consortium name="DOE Joint Genome Institute"/>
            <person name="Ahrendt S."/>
            <person name="Riley R."/>
            <person name="Andreopoulos W."/>
            <person name="Labutti K."/>
            <person name="Pangilinan J."/>
            <person name="Ruiz-Duenas F.J."/>
            <person name="Barrasa J.M."/>
            <person name="Sanchez-Garcia M."/>
            <person name="Camarero S."/>
            <person name="Miyauchi S."/>
            <person name="Serrano A."/>
            <person name="Linde D."/>
            <person name="Babiker R."/>
            <person name="Drula E."/>
            <person name="Ayuso-Fernandez I."/>
            <person name="Pacheco R."/>
            <person name="Padilla G."/>
            <person name="Ferreira P."/>
            <person name="Barriuso J."/>
            <person name="Kellner H."/>
            <person name="Castanera R."/>
            <person name="Alfaro M."/>
            <person name="Ramirez L."/>
            <person name="Pisabarro A.G."/>
            <person name="Kuo A."/>
            <person name="Tritt A."/>
            <person name="Lipzen A."/>
            <person name="He G."/>
            <person name="Yan M."/>
            <person name="Ng V."/>
            <person name="Cullen D."/>
            <person name="Martin F."/>
            <person name="Rosso M.-N."/>
            <person name="Henrissat B."/>
            <person name="Hibbett D."/>
            <person name="Martinez A.T."/>
            <person name="Grigoriev I.V."/>
        </authorList>
    </citation>
    <scope>NUCLEOTIDE SEQUENCE</scope>
    <source>
        <strain evidence="3">MF-IS2</strain>
    </source>
</reference>
<feature type="transmembrane region" description="Helical" evidence="1">
    <location>
        <begin position="63"/>
        <end position="83"/>
    </location>
</feature>
<feature type="transmembrane region" description="Helical" evidence="1">
    <location>
        <begin position="375"/>
        <end position="395"/>
    </location>
</feature>
<keyword evidence="1" id="KW-0812">Transmembrane</keyword>
<dbReference type="OrthoDB" id="3104704at2759"/>
<feature type="transmembrane region" description="Helical" evidence="1">
    <location>
        <begin position="282"/>
        <end position="301"/>
    </location>
</feature>